<dbReference type="GO" id="GO:0009251">
    <property type="term" value="P:glucan catabolic process"/>
    <property type="evidence" value="ECO:0007669"/>
    <property type="project" value="TreeGrafter"/>
</dbReference>
<evidence type="ECO:0000256" key="4">
    <source>
        <dbReference type="ARBA" id="ARBA00022729"/>
    </source>
</evidence>
<comment type="catalytic activity">
    <reaction evidence="1">
        <text>Hydrolysis of terminal, non-reducing beta-D-glucosyl residues with release of beta-D-glucose.</text>
        <dbReference type="EC" id="3.2.1.21"/>
    </reaction>
</comment>
<dbReference type="GO" id="GO:0008422">
    <property type="term" value="F:beta-glucosidase activity"/>
    <property type="evidence" value="ECO:0007669"/>
    <property type="project" value="UniProtKB-EC"/>
</dbReference>
<organism evidence="11 12">
    <name type="scientific">Hypsibius exemplaris</name>
    <name type="common">Freshwater tardigrade</name>
    <dbReference type="NCBI Taxonomy" id="2072580"/>
    <lineage>
        <taxon>Eukaryota</taxon>
        <taxon>Metazoa</taxon>
        <taxon>Ecdysozoa</taxon>
        <taxon>Tardigrada</taxon>
        <taxon>Eutardigrada</taxon>
        <taxon>Parachela</taxon>
        <taxon>Hypsibioidea</taxon>
        <taxon>Hypsibiidae</taxon>
        <taxon>Hypsibius</taxon>
    </lineage>
</organism>
<reference evidence="12" key="1">
    <citation type="submission" date="2017-01" db="EMBL/GenBank/DDBJ databases">
        <title>Comparative genomics of anhydrobiosis in the tardigrade Hypsibius dujardini.</title>
        <authorList>
            <person name="Yoshida Y."/>
            <person name="Koutsovoulos G."/>
            <person name="Laetsch D."/>
            <person name="Stevens L."/>
            <person name="Kumar S."/>
            <person name="Horikawa D."/>
            <person name="Ishino K."/>
            <person name="Komine S."/>
            <person name="Tomita M."/>
            <person name="Blaxter M."/>
            <person name="Arakawa K."/>
        </authorList>
    </citation>
    <scope>NUCLEOTIDE SEQUENCE [LARGE SCALE GENOMIC DNA]</scope>
    <source>
        <strain evidence="12">Z151</strain>
    </source>
</reference>
<dbReference type="InterPro" id="IPR001764">
    <property type="entry name" value="Glyco_hydro_3_N"/>
</dbReference>
<dbReference type="Gene3D" id="3.20.20.300">
    <property type="entry name" value="Glycoside hydrolase, family 3, N-terminal domain"/>
    <property type="match status" value="1"/>
</dbReference>
<dbReference type="Pfam" id="PF00933">
    <property type="entry name" value="Glyco_hydro_3"/>
    <property type="match status" value="1"/>
</dbReference>
<evidence type="ECO:0000256" key="8">
    <source>
        <dbReference type="SAM" id="Phobius"/>
    </source>
</evidence>
<dbReference type="EC" id="3.2.1.21" evidence="3"/>
<dbReference type="Proteomes" id="UP000192578">
    <property type="component" value="Unassembled WGS sequence"/>
</dbReference>
<dbReference type="Gene3D" id="2.60.40.10">
    <property type="entry name" value="Immunoglobulins"/>
    <property type="match status" value="1"/>
</dbReference>
<dbReference type="InterPro" id="IPR017853">
    <property type="entry name" value="GH"/>
</dbReference>
<feature type="chain" id="PRO_5010720737" description="beta-glucosidase" evidence="9">
    <location>
        <begin position="22"/>
        <end position="785"/>
    </location>
</feature>
<evidence type="ECO:0000256" key="2">
    <source>
        <dbReference type="ARBA" id="ARBA00005336"/>
    </source>
</evidence>
<evidence type="ECO:0000256" key="1">
    <source>
        <dbReference type="ARBA" id="ARBA00000448"/>
    </source>
</evidence>
<dbReference type="InterPro" id="IPR002772">
    <property type="entry name" value="Glyco_hydro_3_C"/>
</dbReference>
<feature type="signal peptide" evidence="9">
    <location>
        <begin position="1"/>
        <end position="21"/>
    </location>
</feature>
<dbReference type="OrthoDB" id="47059at2759"/>
<evidence type="ECO:0000256" key="9">
    <source>
        <dbReference type="SAM" id="SignalP"/>
    </source>
</evidence>
<comment type="caution">
    <text evidence="11">The sequence shown here is derived from an EMBL/GenBank/DDBJ whole genome shotgun (WGS) entry which is preliminary data.</text>
</comment>
<dbReference type="SMART" id="SM01217">
    <property type="entry name" value="Fn3_like"/>
    <property type="match status" value="1"/>
</dbReference>
<dbReference type="SMR" id="A0A1W0WP43"/>
<dbReference type="SUPFAM" id="SSF52279">
    <property type="entry name" value="Beta-D-glucan exohydrolase, C-terminal domain"/>
    <property type="match status" value="1"/>
</dbReference>
<evidence type="ECO:0000256" key="7">
    <source>
        <dbReference type="RuleBase" id="RU361161"/>
    </source>
</evidence>
<comment type="similarity">
    <text evidence="2 7">Belongs to the glycosyl hydrolase 3 family.</text>
</comment>
<dbReference type="Gene3D" id="3.40.50.1700">
    <property type="entry name" value="Glycoside hydrolase family 3 C-terminal domain"/>
    <property type="match status" value="1"/>
</dbReference>
<dbReference type="EMBL" id="MTYJ01000068">
    <property type="protein sequence ID" value="OQV16975.1"/>
    <property type="molecule type" value="Genomic_DNA"/>
</dbReference>
<dbReference type="InterPro" id="IPR026891">
    <property type="entry name" value="Fn3-like"/>
</dbReference>
<dbReference type="NCBIfam" id="NF011678">
    <property type="entry name" value="PRK15098.1"/>
    <property type="match status" value="1"/>
</dbReference>
<protein>
    <recommendedName>
        <fullName evidence="3">beta-glucosidase</fullName>
        <ecNumber evidence="3">3.2.1.21</ecNumber>
    </recommendedName>
</protein>
<dbReference type="FunFam" id="3.20.20.300:FF:000005">
    <property type="entry name" value="Periplasmic beta-glucosidase"/>
    <property type="match status" value="1"/>
</dbReference>
<accession>A0A1W0WP43</accession>
<dbReference type="InterPro" id="IPR019800">
    <property type="entry name" value="Glyco_hydro_3_AS"/>
</dbReference>
<feature type="domain" description="Fibronectin type III-like" evidence="10">
    <location>
        <begin position="673"/>
        <end position="742"/>
    </location>
</feature>
<keyword evidence="6 7" id="KW-0326">Glycosidase</keyword>
<keyword evidence="12" id="KW-1185">Reference proteome</keyword>
<dbReference type="PROSITE" id="PS00775">
    <property type="entry name" value="GLYCOSYL_HYDROL_F3"/>
    <property type="match status" value="1"/>
</dbReference>
<name>A0A1W0WP43_HYPEX</name>
<evidence type="ECO:0000313" key="11">
    <source>
        <dbReference type="EMBL" id="OQV16975.1"/>
    </source>
</evidence>
<dbReference type="InterPro" id="IPR051915">
    <property type="entry name" value="Cellulose_Degrad_GH3"/>
</dbReference>
<gene>
    <name evidence="11" type="ORF">BV898_08980</name>
</gene>
<dbReference type="Pfam" id="PF14310">
    <property type="entry name" value="Fn3-like"/>
    <property type="match status" value="1"/>
</dbReference>
<dbReference type="PANTHER" id="PTHR30620">
    <property type="entry name" value="PERIPLASMIC BETA-GLUCOSIDASE-RELATED"/>
    <property type="match status" value="1"/>
</dbReference>
<evidence type="ECO:0000256" key="6">
    <source>
        <dbReference type="ARBA" id="ARBA00023295"/>
    </source>
</evidence>
<dbReference type="InterPro" id="IPR013783">
    <property type="entry name" value="Ig-like_fold"/>
</dbReference>
<keyword evidence="8" id="KW-0812">Transmembrane</keyword>
<keyword evidence="4 9" id="KW-0732">Signal</keyword>
<evidence type="ECO:0000313" key="12">
    <source>
        <dbReference type="Proteomes" id="UP000192578"/>
    </source>
</evidence>
<dbReference type="PRINTS" id="PR00133">
    <property type="entry name" value="GLHYDRLASE3"/>
</dbReference>
<dbReference type="InterPro" id="IPR036962">
    <property type="entry name" value="Glyco_hydro_3_N_sf"/>
</dbReference>
<evidence type="ECO:0000256" key="3">
    <source>
        <dbReference type="ARBA" id="ARBA00012744"/>
    </source>
</evidence>
<dbReference type="FunFam" id="2.60.40.10:FF:000495">
    <property type="entry name" value="Periplasmic beta-glucosidase"/>
    <property type="match status" value="1"/>
</dbReference>
<proteinExistence type="inferred from homology"/>
<sequence length="785" mass="86242">MYHCNLPSLLILSLSVSLVCGALNRTRHEIERDIDALLERMTLEEKLGQLQQLGNVMAMFSNSEPDNPAGDPLAEHLQLIRQGVVGSILYVRGAKRANDIQRAAMESRLQIPVLIGFDVIHGYRTLFPIPLGEAASWDLDAVQRAAGIAAVEARSAGIHWTFAPMMDVTRDPRWGRVMEGAGEDVFLVAEMSKAKIRGFQGTDFSQKDKVMACAKHFVGYGAVEAGRDFNSVDISERQLREVYLPPFQAAVEAGVGSVMMGYHNLNGVPVTGNHWLIRQVLRKEWQFDGLVVSDYESVQDLIGHGMAVNHSEAAMYALNAGTDMEMVSRSYVAHGAKLVEEGKVTVETVNTAVRNVLRTKFRLGLFEQPFQFVDEELAAKTLAKPEHLQAARELAAKSFVLLKNERNILPIDIRNVKELVVIGALADDKANTIDSWGVEGRMEDSVTVLEGIRERLRNTSVTVKFFKACDAVCNSSKNPDEFQQALNAAGTSDFVVAVVGETVGVSGEGASLTNLNLSGDQLKLLQGIAESGTPFVVVLKNGRPLTIEWLADYAPAILVTWHSGTMGGPAVADVLFGDVNPSGKLPMTFPRSVGQVPLYYDQKNIWRPYVAGNIFTEKYKDSSILPLYPFGFGLSYTSFSITNLRLNSTYVMAGDSVTVSVDLTNTGNRDGEEVVQLYLRDVAARITRSVRQLKAFRKVAVKVGERKRVDFTLTERDMGFLDEAWRMTVEPGEFVVFVGNSSDAELSRTFTLFPSLFSSTGVFVAGTTTAWLLSFAVLLSNNLKT</sequence>
<keyword evidence="5 7" id="KW-0378">Hydrolase</keyword>
<keyword evidence="8" id="KW-1133">Transmembrane helix</keyword>
<keyword evidence="8" id="KW-0472">Membrane</keyword>
<dbReference type="InterPro" id="IPR036881">
    <property type="entry name" value="Glyco_hydro_3_C_sf"/>
</dbReference>
<evidence type="ECO:0000259" key="10">
    <source>
        <dbReference type="SMART" id="SM01217"/>
    </source>
</evidence>
<dbReference type="AlphaFoldDB" id="A0A1W0WP43"/>
<feature type="transmembrane region" description="Helical" evidence="8">
    <location>
        <begin position="756"/>
        <end position="779"/>
    </location>
</feature>
<evidence type="ECO:0000256" key="5">
    <source>
        <dbReference type="ARBA" id="ARBA00022801"/>
    </source>
</evidence>
<dbReference type="PANTHER" id="PTHR30620:SF16">
    <property type="entry name" value="LYSOSOMAL BETA GLUCOSIDASE"/>
    <property type="match status" value="1"/>
</dbReference>
<dbReference type="Pfam" id="PF01915">
    <property type="entry name" value="Glyco_hydro_3_C"/>
    <property type="match status" value="1"/>
</dbReference>
<dbReference type="SUPFAM" id="SSF51445">
    <property type="entry name" value="(Trans)glycosidases"/>
    <property type="match status" value="1"/>
</dbReference>